<dbReference type="AlphaFoldDB" id="A0A6B3VXH8"/>
<gene>
    <name evidence="2" type="ORF">G4D64_10870</name>
    <name evidence="1" type="ORF">H1Z61_11475</name>
</gene>
<dbReference type="EMBL" id="JAAIWN010000024">
    <property type="protein sequence ID" value="NEY81988.1"/>
    <property type="molecule type" value="Genomic_DNA"/>
</dbReference>
<protein>
    <submittedName>
        <fullName evidence="2">Uncharacterized protein</fullName>
    </submittedName>
</protein>
<accession>A0A6B3VXH8</accession>
<reference evidence="2 3" key="1">
    <citation type="submission" date="2020-02" db="EMBL/GenBank/DDBJ databases">
        <title>Bacillus aquiflavi sp. nov., isolated from yellow water of strong flavor Chinese baijiu in Yibin region of China.</title>
        <authorList>
            <person name="Xie J."/>
        </authorList>
    </citation>
    <scope>NUCLEOTIDE SEQUENCE [LARGE SCALE GENOMIC DNA]</scope>
    <source>
        <strain evidence="2 3">3H-10</strain>
    </source>
</reference>
<reference evidence="1 4" key="2">
    <citation type="submission" date="2020-07" db="EMBL/GenBank/DDBJ databases">
        <authorList>
            <person name="Feng H."/>
        </authorList>
    </citation>
    <scope>NUCLEOTIDE SEQUENCE [LARGE SCALE GENOMIC DNA]</scope>
    <source>
        <strain evidence="1">S-12</strain>
        <strain evidence="4">s-12</strain>
    </source>
</reference>
<comment type="caution">
    <text evidence="2">The sequence shown here is derived from an EMBL/GenBank/DDBJ whole genome shotgun (WGS) entry which is preliminary data.</text>
</comment>
<dbReference type="RefSeq" id="WP_163242373.1">
    <property type="nucleotide sequence ID" value="NZ_CP082780.1"/>
</dbReference>
<evidence type="ECO:0000313" key="3">
    <source>
        <dbReference type="Proteomes" id="UP000472971"/>
    </source>
</evidence>
<dbReference type="EMBL" id="JACEIO010000026">
    <property type="protein sequence ID" value="MBA4537731.1"/>
    <property type="molecule type" value="Genomic_DNA"/>
</dbReference>
<sequence>MVNRGFVQLQLHHFVEESVMDAEKALKNYLSAIENQNDHFFNKGYTTKSSGFKGKFRQEFTARLYDEKEMMLSLHSSNEAKMSQLIRYFQQQLQDTVNQEYQYETELVPIETSR</sequence>
<dbReference type="Proteomes" id="UP000472971">
    <property type="component" value="Unassembled WGS sequence"/>
</dbReference>
<organism evidence="2 3">
    <name type="scientific">Bacillus aquiflavi</name>
    <dbReference type="NCBI Taxonomy" id="2672567"/>
    <lineage>
        <taxon>Bacteria</taxon>
        <taxon>Bacillati</taxon>
        <taxon>Bacillota</taxon>
        <taxon>Bacilli</taxon>
        <taxon>Bacillales</taxon>
        <taxon>Bacillaceae</taxon>
        <taxon>Bacillus</taxon>
    </lineage>
</organism>
<proteinExistence type="predicted"/>
<dbReference type="Proteomes" id="UP000570010">
    <property type="component" value="Unassembled WGS sequence"/>
</dbReference>
<evidence type="ECO:0000313" key="2">
    <source>
        <dbReference type="EMBL" id="NEY81988.1"/>
    </source>
</evidence>
<evidence type="ECO:0000313" key="1">
    <source>
        <dbReference type="EMBL" id="MBA4537731.1"/>
    </source>
</evidence>
<evidence type="ECO:0000313" key="4">
    <source>
        <dbReference type="Proteomes" id="UP000570010"/>
    </source>
</evidence>
<name>A0A6B3VXH8_9BACI</name>
<keyword evidence="3" id="KW-1185">Reference proteome</keyword>